<organism evidence="9 10">
    <name type="scientific">Hyphomonas johnsonii MHS-2</name>
    <dbReference type="NCBI Taxonomy" id="1280950"/>
    <lineage>
        <taxon>Bacteria</taxon>
        <taxon>Pseudomonadati</taxon>
        <taxon>Pseudomonadota</taxon>
        <taxon>Alphaproteobacteria</taxon>
        <taxon>Hyphomonadales</taxon>
        <taxon>Hyphomonadaceae</taxon>
        <taxon>Hyphomonas</taxon>
    </lineage>
</organism>
<dbReference type="GO" id="GO:0005524">
    <property type="term" value="F:ATP binding"/>
    <property type="evidence" value="ECO:0007669"/>
    <property type="project" value="UniProtKB-UniRule"/>
</dbReference>
<dbReference type="PANTHER" id="PTHR43527">
    <property type="entry name" value="4-DIPHOSPHOCYTIDYL-2-C-METHYL-D-ERYTHRITOL KINASE, CHLOROPLASTIC"/>
    <property type="match status" value="1"/>
</dbReference>
<dbReference type="NCBIfam" id="NF011202">
    <property type="entry name" value="PRK14608.1"/>
    <property type="match status" value="1"/>
</dbReference>
<evidence type="ECO:0000256" key="1">
    <source>
        <dbReference type="ARBA" id="ARBA00017473"/>
    </source>
</evidence>
<dbReference type="InterPro" id="IPR006204">
    <property type="entry name" value="GHMP_kinase_N_dom"/>
</dbReference>
<evidence type="ECO:0000256" key="6">
    <source>
        <dbReference type="ARBA" id="ARBA00023229"/>
    </source>
</evidence>
<dbReference type="GO" id="GO:0050515">
    <property type="term" value="F:4-(cytidine 5'-diphospho)-2-C-methyl-D-erythritol kinase activity"/>
    <property type="evidence" value="ECO:0007669"/>
    <property type="project" value="UniProtKB-UniRule"/>
</dbReference>
<dbReference type="EC" id="2.7.1.148" evidence="7"/>
<dbReference type="PATRIC" id="fig|1280950.3.peg.2655"/>
<dbReference type="Proteomes" id="UP000025171">
    <property type="component" value="Unassembled WGS sequence"/>
</dbReference>
<proteinExistence type="inferred from homology"/>
<keyword evidence="2 7" id="KW-0808">Transferase</keyword>
<dbReference type="InterPro" id="IPR020568">
    <property type="entry name" value="Ribosomal_Su5_D2-typ_SF"/>
</dbReference>
<evidence type="ECO:0000259" key="8">
    <source>
        <dbReference type="Pfam" id="PF00288"/>
    </source>
</evidence>
<evidence type="ECO:0000256" key="2">
    <source>
        <dbReference type="ARBA" id="ARBA00022679"/>
    </source>
</evidence>
<comment type="pathway">
    <text evidence="7">Isoprenoid biosynthesis; isopentenyl diphosphate biosynthesis via DXP pathway; isopentenyl diphosphate from 1-deoxy-D-xylulose 5-phosphate: step 3/6.</text>
</comment>
<dbReference type="UniPathway" id="UPA00056">
    <property type="reaction ID" value="UER00094"/>
</dbReference>
<dbReference type="InterPro" id="IPR036554">
    <property type="entry name" value="GHMP_kinase_C_sf"/>
</dbReference>
<evidence type="ECO:0000313" key="9">
    <source>
        <dbReference type="EMBL" id="KCZ90816.1"/>
    </source>
</evidence>
<name>A0A059FJV4_9PROT</name>
<dbReference type="SUPFAM" id="SSF55060">
    <property type="entry name" value="GHMP Kinase, C-terminal domain"/>
    <property type="match status" value="1"/>
</dbReference>
<evidence type="ECO:0000256" key="5">
    <source>
        <dbReference type="ARBA" id="ARBA00022840"/>
    </source>
</evidence>
<dbReference type="HAMAP" id="MF_00061">
    <property type="entry name" value="IspE"/>
    <property type="match status" value="1"/>
</dbReference>
<comment type="caution">
    <text evidence="9">The sequence shown here is derived from an EMBL/GenBank/DDBJ whole genome shotgun (WGS) entry which is preliminary data.</text>
</comment>
<dbReference type="AlphaFoldDB" id="A0A059FJV4"/>
<keyword evidence="4 7" id="KW-0418">Kinase</keyword>
<protein>
    <recommendedName>
        <fullName evidence="1 7">4-diphosphocytidyl-2-C-methyl-D-erythritol kinase</fullName>
        <shortName evidence="7">CMK</shortName>
        <ecNumber evidence="7">2.7.1.148</ecNumber>
    </recommendedName>
    <alternativeName>
        <fullName evidence="7">4-(cytidine-5'-diphospho)-2-C-methyl-D-erythritol kinase</fullName>
    </alternativeName>
</protein>
<gene>
    <name evidence="7" type="primary">ispE</name>
    <name evidence="9" type="ORF">HJO_13231</name>
</gene>
<comment type="similarity">
    <text evidence="7">Belongs to the GHMP kinase family. IspE subfamily.</text>
</comment>
<keyword evidence="3 7" id="KW-0547">Nucleotide-binding</keyword>
<dbReference type="SUPFAM" id="SSF54211">
    <property type="entry name" value="Ribosomal protein S5 domain 2-like"/>
    <property type="match status" value="1"/>
</dbReference>
<comment type="catalytic activity">
    <reaction evidence="7">
        <text>4-CDP-2-C-methyl-D-erythritol + ATP = 4-CDP-2-C-methyl-D-erythritol 2-phosphate + ADP + H(+)</text>
        <dbReference type="Rhea" id="RHEA:18437"/>
        <dbReference type="ChEBI" id="CHEBI:15378"/>
        <dbReference type="ChEBI" id="CHEBI:30616"/>
        <dbReference type="ChEBI" id="CHEBI:57823"/>
        <dbReference type="ChEBI" id="CHEBI:57919"/>
        <dbReference type="ChEBI" id="CHEBI:456216"/>
        <dbReference type="EC" id="2.7.1.148"/>
    </reaction>
</comment>
<dbReference type="Pfam" id="PF00288">
    <property type="entry name" value="GHMP_kinases_N"/>
    <property type="match status" value="1"/>
</dbReference>
<keyword evidence="10" id="KW-1185">Reference proteome</keyword>
<feature type="binding site" evidence="7">
    <location>
        <begin position="96"/>
        <end position="106"/>
    </location>
    <ligand>
        <name>ATP</name>
        <dbReference type="ChEBI" id="CHEBI:30616"/>
    </ligand>
</feature>
<dbReference type="GO" id="GO:0019288">
    <property type="term" value="P:isopentenyl diphosphate biosynthetic process, methylerythritol 4-phosphate pathway"/>
    <property type="evidence" value="ECO:0007669"/>
    <property type="project" value="UniProtKB-UniRule"/>
</dbReference>
<dbReference type="PIRSF" id="PIRSF010376">
    <property type="entry name" value="IspE"/>
    <property type="match status" value="1"/>
</dbReference>
<feature type="domain" description="GHMP kinase N-terminal" evidence="8">
    <location>
        <begin position="68"/>
        <end position="144"/>
    </location>
</feature>
<dbReference type="InterPro" id="IPR014721">
    <property type="entry name" value="Ribsml_uS5_D2-typ_fold_subgr"/>
</dbReference>
<dbReference type="STRING" id="1280950.HJO_13231"/>
<evidence type="ECO:0000256" key="7">
    <source>
        <dbReference type="HAMAP-Rule" id="MF_00061"/>
    </source>
</evidence>
<comment type="function">
    <text evidence="7">Catalyzes the phosphorylation of the position 2 hydroxy group of 4-diphosphocytidyl-2C-methyl-D-erythritol.</text>
</comment>
<dbReference type="Gene3D" id="3.30.230.10">
    <property type="match status" value="1"/>
</dbReference>
<dbReference type="EMBL" id="ARYK01000006">
    <property type="protein sequence ID" value="KCZ90816.1"/>
    <property type="molecule type" value="Genomic_DNA"/>
</dbReference>
<evidence type="ECO:0000256" key="3">
    <source>
        <dbReference type="ARBA" id="ARBA00022741"/>
    </source>
</evidence>
<dbReference type="GO" id="GO:0016114">
    <property type="term" value="P:terpenoid biosynthetic process"/>
    <property type="evidence" value="ECO:0007669"/>
    <property type="project" value="InterPro"/>
</dbReference>
<evidence type="ECO:0000256" key="4">
    <source>
        <dbReference type="ARBA" id="ARBA00022777"/>
    </source>
</evidence>
<dbReference type="PANTHER" id="PTHR43527:SF2">
    <property type="entry name" value="4-DIPHOSPHOCYTIDYL-2-C-METHYL-D-ERYTHRITOL KINASE, CHLOROPLASTIC"/>
    <property type="match status" value="1"/>
</dbReference>
<keyword evidence="5 7" id="KW-0067">ATP-binding</keyword>
<dbReference type="Gene3D" id="3.30.70.890">
    <property type="entry name" value="GHMP kinase, C-terminal domain"/>
    <property type="match status" value="1"/>
</dbReference>
<keyword evidence="6 7" id="KW-0414">Isoprene biosynthesis</keyword>
<accession>A0A059FJV4</accession>
<dbReference type="eggNOG" id="COG1947">
    <property type="taxonomic scope" value="Bacteria"/>
</dbReference>
<evidence type="ECO:0000313" key="10">
    <source>
        <dbReference type="Proteomes" id="UP000025171"/>
    </source>
</evidence>
<reference evidence="9 10" key="1">
    <citation type="journal article" date="2014" name="Antonie Van Leeuwenhoek">
        <title>Hyphomonas beringensis sp. nov. and Hyphomonas chukchiensis sp. nov., isolated from surface seawater of the Bering Sea and Chukchi Sea.</title>
        <authorList>
            <person name="Li C."/>
            <person name="Lai Q."/>
            <person name="Li G."/>
            <person name="Dong C."/>
            <person name="Wang J."/>
            <person name="Liao Y."/>
            <person name="Shao Z."/>
        </authorList>
    </citation>
    <scope>NUCLEOTIDE SEQUENCE [LARGE SCALE GENOMIC DNA]</scope>
    <source>
        <strain evidence="9 10">MHS-2</strain>
    </source>
</reference>
<feature type="active site" evidence="7">
    <location>
        <position position="9"/>
    </location>
</feature>
<sequence>MLTEPAPAKVNLFLHVARAKANGRHPLDSLVVFAGADAADQVSARPANTLSLTITGPAASTLGVGGDNLVLQAARALQQAAGVTSGAALTLEKHLPVAAGIGGGSADAAAALRVLTRLWNLDPLHARAVAPALGGDVPVALHGGSALMRGEGERVVPAALPGALPALLVNPGLPCPTGPVFAAFDDAGGGEHFAETALPTFDTVNQLSAWLSGQRNDLEAPACSLLPALAGVAATLAALPAAGLARMSGSGATFWVLFPTLAAARDAGHSLSQTHPDWWVRATLLGEPVL</sequence>
<feature type="active site" evidence="7">
    <location>
        <position position="136"/>
    </location>
</feature>
<dbReference type="InterPro" id="IPR004424">
    <property type="entry name" value="IspE"/>
</dbReference>